<gene>
    <name evidence="1" type="ORF">B0A48_18113</name>
</gene>
<reference evidence="2" key="1">
    <citation type="submission" date="2017-03" db="EMBL/GenBank/DDBJ databases">
        <title>Genomes of endolithic fungi from Antarctica.</title>
        <authorList>
            <person name="Coleine C."/>
            <person name="Masonjones S."/>
            <person name="Stajich J.E."/>
        </authorList>
    </citation>
    <scope>NUCLEOTIDE SEQUENCE [LARGE SCALE GENOMIC DNA]</scope>
    <source>
        <strain evidence="2">CCFEE 5527</strain>
    </source>
</reference>
<evidence type="ECO:0000313" key="1">
    <source>
        <dbReference type="EMBL" id="OQN95828.1"/>
    </source>
</evidence>
<dbReference type="InterPro" id="IPR011990">
    <property type="entry name" value="TPR-like_helical_dom_sf"/>
</dbReference>
<accession>A0A1V8S9E4</accession>
<protein>
    <recommendedName>
        <fullName evidence="3">NB-ARC domain-containing protein</fullName>
    </recommendedName>
</protein>
<dbReference type="Proteomes" id="UP000192596">
    <property type="component" value="Unassembled WGS sequence"/>
</dbReference>
<dbReference type="Gene3D" id="1.25.40.10">
    <property type="entry name" value="Tetratricopeptide repeat domain"/>
    <property type="match status" value="1"/>
</dbReference>
<organism evidence="1 2">
    <name type="scientific">Cryoendolithus antarcticus</name>
    <dbReference type="NCBI Taxonomy" id="1507870"/>
    <lineage>
        <taxon>Eukaryota</taxon>
        <taxon>Fungi</taxon>
        <taxon>Dikarya</taxon>
        <taxon>Ascomycota</taxon>
        <taxon>Pezizomycotina</taxon>
        <taxon>Dothideomycetes</taxon>
        <taxon>Dothideomycetidae</taxon>
        <taxon>Cladosporiales</taxon>
        <taxon>Cladosporiaceae</taxon>
        <taxon>Cryoendolithus</taxon>
    </lineage>
</organism>
<dbReference type="OrthoDB" id="5086500at2759"/>
<dbReference type="Pfam" id="PF13424">
    <property type="entry name" value="TPR_12"/>
    <property type="match status" value="2"/>
</dbReference>
<sequence length="928" mass="104237">MLARSWSLLGVNAEIFDEVQSNNMSLRQTHASFLSFLEGRSVRIGNFFELRATAHLPFYATILVRQRDATFDSDSGEVLNVSLPTDHSGLNKFASRYTPGYYQIRNALVDILQDTYDMDAEAARMRYVVPFTTSEAFTDRLTLTAQLEHAMDKSHSIHVRKYAAAITSAGAMGKTQLALNFAEKHRDDYDTVLWIDASSAASVKTSFSRCCQALDMPSAIRGDYTANLGSSPEVTALLVWLESRTAPDQAWLMIVDNADDFGWGIRDVMLRLSPLTRGTVVVTSRNEHCTDLLSDMPIMMTVESMSDHEALDLLLHACRWSGHRHGNSTQIQSPESNSVASETLELVDHERNKSSNMKHEREVIEIAGDICYRLDNYPLAIDLAAANIRNASKRTSMFEAMAQYYLDYSRHRDDLLINEEFHSLSSSRQSVWTVWDTSFASISEMTSGFKCPPMNLLCMLSIFDSSAIQRETFEQASAGCKEVCEQLKPGASDTLPSWLRCLLGVDSNGKWDDCWYRRCMAVLERYHLVQGHVADRDGHTMHSMIQWRTSMDCQDPIWMQWYVIFMASACYNAASASEDISVRPLLLAHVPTKYIRPALASFSVTGIDFVYLHIGKVWELEGGYPEARHHYLQITRYINPALVSSLELSIEQRFYNLNLYLAGISRLASVHIKMCNFPRARSLLEQLLSYYLEEWGPTHSSTLHTQLNLGQCLLASKDYANALDLIYEAHEGFQSVSGESDVETVASGVSSAAALREVGSYDAASAYGRKMVELRTRTLGPKHSDTLDAMSEVAITYTRQGRLVEATEIAEEVYKLQETVSPFALKSATRLATLYHSQNRFAEAEAIGNTVLTDTDRLLRQRQSRDSAMAIVELGCLLIESKHGEPLLLRARAMLVLMGNIGGDLYTEIDAALDRRRARLRREASEQS</sequence>
<dbReference type="InterPro" id="IPR053137">
    <property type="entry name" value="NLR-like"/>
</dbReference>
<dbReference type="EMBL" id="NAJO01000078">
    <property type="protein sequence ID" value="OQN95828.1"/>
    <property type="molecule type" value="Genomic_DNA"/>
</dbReference>
<dbReference type="InParanoid" id="A0A1V8S9E4"/>
<comment type="caution">
    <text evidence="1">The sequence shown here is derived from an EMBL/GenBank/DDBJ whole genome shotgun (WGS) entry which is preliminary data.</text>
</comment>
<dbReference type="STRING" id="1507870.A0A1V8S9E4"/>
<dbReference type="AlphaFoldDB" id="A0A1V8S9E4"/>
<dbReference type="PANTHER" id="PTHR46082:SF6">
    <property type="entry name" value="AAA+ ATPASE DOMAIN-CONTAINING PROTEIN-RELATED"/>
    <property type="match status" value="1"/>
</dbReference>
<evidence type="ECO:0000313" key="2">
    <source>
        <dbReference type="Proteomes" id="UP000192596"/>
    </source>
</evidence>
<dbReference type="SUPFAM" id="SSF52540">
    <property type="entry name" value="P-loop containing nucleoside triphosphate hydrolases"/>
    <property type="match status" value="1"/>
</dbReference>
<dbReference type="SUPFAM" id="SSF48452">
    <property type="entry name" value="TPR-like"/>
    <property type="match status" value="2"/>
</dbReference>
<dbReference type="InterPro" id="IPR027417">
    <property type="entry name" value="P-loop_NTPase"/>
</dbReference>
<name>A0A1V8S9E4_9PEZI</name>
<proteinExistence type="predicted"/>
<evidence type="ECO:0008006" key="3">
    <source>
        <dbReference type="Google" id="ProtNLM"/>
    </source>
</evidence>
<keyword evidence="2" id="KW-1185">Reference proteome</keyword>
<dbReference type="PANTHER" id="PTHR46082">
    <property type="entry name" value="ATP/GTP-BINDING PROTEIN-RELATED"/>
    <property type="match status" value="1"/>
</dbReference>
<dbReference type="Gene3D" id="3.40.50.300">
    <property type="entry name" value="P-loop containing nucleotide triphosphate hydrolases"/>
    <property type="match status" value="1"/>
</dbReference>